<dbReference type="RefSeq" id="WP_091569756.1">
    <property type="nucleotide sequence ID" value="NZ_FLRH01000003.1"/>
</dbReference>
<evidence type="ECO:0000256" key="1">
    <source>
        <dbReference type="SAM" id="MobiDB-lite"/>
    </source>
</evidence>
<dbReference type="AlphaFoldDB" id="A0A1A9B5D2"/>
<protein>
    <submittedName>
        <fullName evidence="2">Uncharacterized protein</fullName>
    </submittedName>
</protein>
<gene>
    <name evidence="2" type="ORF">GA0070622_1209</name>
</gene>
<sequence length="102" mass="11253">MAEIVRFEQRRVTRTCSQSWGDSAPDVVEETTVVVRSIHGYDVSVIRDFVRALDVAGAPGTALLEHQTNNGHLTRLTARLTERPDPPEPLDSEPPDPPDPPV</sequence>
<dbReference type="Proteomes" id="UP000199558">
    <property type="component" value="Unassembled WGS sequence"/>
</dbReference>
<evidence type="ECO:0000313" key="3">
    <source>
        <dbReference type="Proteomes" id="UP000199558"/>
    </source>
</evidence>
<name>A0A1A9B5D2_9ACTN</name>
<accession>A0A1A9B5D2</accession>
<feature type="region of interest" description="Disordered" evidence="1">
    <location>
        <begin position="78"/>
        <end position="102"/>
    </location>
</feature>
<dbReference type="EMBL" id="FLRH01000003">
    <property type="protein sequence ID" value="SBT64239.1"/>
    <property type="molecule type" value="Genomic_DNA"/>
</dbReference>
<proteinExistence type="predicted"/>
<dbReference type="STRING" id="946078.GA0070622_1209"/>
<organism evidence="2 3">
    <name type="scientific">Micromonospora sediminicola</name>
    <dbReference type="NCBI Taxonomy" id="946078"/>
    <lineage>
        <taxon>Bacteria</taxon>
        <taxon>Bacillati</taxon>
        <taxon>Actinomycetota</taxon>
        <taxon>Actinomycetes</taxon>
        <taxon>Micromonosporales</taxon>
        <taxon>Micromonosporaceae</taxon>
        <taxon>Micromonospora</taxon>
    </lineage>
</organism>
<keyword evidence="3" id="KW-1185">Reference proteome</keyword>
<reference evidence="3" key="1">
    <citation type="submission" date="2016-06" db="EMBL/GenBank/DDBJ databases">
        <authorList>
            <person name="Varghese N."/>
            <person name="Submissions Spin"/>
        </authorList>
    </citation>
    <scope>NUCLEOTIDE SEQUENCE [LARGE SCALE GENOMIC DNA]</scope>
    <source>
        <strain evidence="3">DSM 45794</strain>
    </source>
</reference>
<evidence type="ECO:0000313" key="2">
    <source>
        <dbReference type="EMBL" id="SBT64239.1"/>
    </source>
</evidence>